<keyword evidence="9 16" id="KW-0249">Electron transport</keyword>
<evidence type="ECO:0000256" key="12">
    <source>
        <dbReference type="ARBA" id="ARBA00023075"/>
    </source>
</evidence>
<keyword evidence="8" id="KW-1278">Translocase</keyword>
<feature type="transmembrane region" description="Helical" evidence="16">
    <location>
        <begin position="144"/>
        <end position="165"/>
    </location>
</feature>
<reference evidence="19" key="1">
    <citation type="submission" date="2010-08" db="EMBL/GenBank/DDBJ databases">
        <title>The mitochondrial genome of Tetrancistrum nebulosi.</title>
        <authorList>
            <person name="Zhang J."/>
            <person name="Wu X."/>
            <person name="Li A."/>
        </authorList>
    </citation>
    <scope>NUCLEOTIDE SEQUENCE</scope>
</reference>
<keyword evidence="7 16" id="KW-0812">Transmembrane</keyword>
<feature type="transmembrane region" description="Helical" evidence="16">
    <location>
        <begin position="118"/>
        <end position="138"/>
    </location>
</feature>
<evidence type="ECO:0000256" key="8">
    <source>
        <dbReference type="ARBA" id="ARBA00022967"/>
    </source>
</evidence>
<evidence type="ECO:0000256" key="16">
    <source>
        <dbReference type="RuleBase" id="RU003297"/>
    </source>
</evidence>
<comment type="subcellular location">
    <subcellularLocation>
        <location evidence="1 16">Mitochondrion membrane</location>
        <topology evidence="1 16">Multi-pass membrane protein</topology>
    </subcellularLocation>
</comment>
<keyword evidence="11 16" id="KW-0520">NAD</keyword>
<evidence type="ECO:0000256" key="10">
    <source>
        <dbReference type="ARBA" id="ARBA00022989"/>
    </source>
</evidence>
<protein>
    <recommendedName>
        <fullName evidence="4 16">NADH-ubiquinone oxidoreductase chain 4</fullName>
        <ecNumber evidence="3 16">7.1.1.2</ecNumber>
    </recommendedName>
</protein>
<evidence type="ECO:0000256" key="13">
    <source>
        <dbReference type="ARBA" id="ARBA00023128"/>
    </source>
</evidence>
<feature type="transmembrane region" description="Helical" evidence="16">
    <location>
        <begin position="269"/>
        <end position="287"/>
    </location>
</feature>
<sequence>MGLWLIPLLISLPLIWGCGVSSLLANSIVWGDWWIVDGVGFYLSLISVLFIIILVYSCGTSVGAMEGVCLSVSVFFSLLCFTSNNIYVFWVSYEMTIIPLLVSLLIASPYSERFLAGWYLVTYVLATSLPMLVALIYISNGGGTSFIGGNSNIGCVSIILGLLFVTKVPLPPFHSWLPVVHAEASTFVSVVLSGYVMKLGIIGVYRFSFNAFSSSSFITGVLFFICVLFFLCSATELDVKRWLAYLSLSHIIIAVIGIKYLNFHDISMVSVYCLGHGLSAGLLFFYFKSLYELSGSRSWLIVSFCDNFSLAWRMLIVASFLTVASFPPSISFLSELGILCASCVSYIGVSLFSMYLMLGGLVPILLLSFLLVNNSNYGVSSKASISPLLVVGSLFLAWLLGGILF</sequence>
<dbReference type="AlphaFoldDB" id="I3NLS0"/>
<evidence type="ECO:0000256" key="2">
    <source>
        <dbReference type="ARBA" id="ARBA00009025"/>
    </source>
</evidence>
<feature type="transmembrane region" description="Helical" evidence="16">
    <location>
        <begin position="299"/>
        <end position="324"/>
    </location>
</feature>
<evidence type="ECO:0000256" key="17">
    <source>
        <dbReference type="SAM" id="SignalP"/>
    </source>
</evidence>
<evidence type="ECO:0000256" key="11">
    <source>
        <dbReference type="ARBA" id="ARBA00023027"/>
    </source>
</evidence>
<feature type="transmembrane region" description="Helical" evidence="16">
    <location>
        <begin position="243"/>
        <end position="263"/>
    </location>
</feature>
<dbReference type="GO" id="GO:0008137">
    <property type="term" value="F:NADH dehydrogenase (ubiquinone) activity"/>
    <property type="evidence" value="ECO:0007669"/>
    <property type="project" value="UniProtKB-UniRule"/>
</dbReference>
<evidence type="ECO:0000256" key="15">
    <source>
        <dbReference type="ARBA" id="ARBA00049551"/>
    </source>
</evidence>
<keyword evidence="13 16" id="KW-0496">Mitochondrion</keyword>
<feature type="transmembrane region" description="Helical" evidence="16">
    <location>
        <begin position="186"/>
        <end position="205"/>
    </location>
</feature>
<comment type="function">
    <text evidence="16">Core subunit of the mitochondrial membrane respiratory chain NADH dehydrogenase (Complex I) which catalyzes electron transfer from NADH through the respiratory chain, using ubiquinone as an electron acceptor. Essential for the catalytic activity and assembly of complex I.</text>
</comment>
<feature type="transmembrane region" description="Helical" evidence="16">
    <location>
        <begin position="355"/>
        <end position="372"/>
    </location>
</feature>
<gene>
    <name evidence="19" type="primary">nad4</name>
</gene>
<evidence type="ECO:0000256" key="4">
    <source>
        <dbReference type="ARBA" id="ARBA00021006"/>
    </source>
</evidence>
<evidence type="ECO:0000259" key="18">
    <source>
        <dbReference type="Pfam" id="PF00361"/>
    </source>
</evidence>
<evidence type="ECO:0000256" key="5">
    <source>
        <dbReference type="ARBA" id="ARBA00022448"/>
    </source>
</evidence>
<organism evidence="19">
    <name type="scientific">Tetrancistrum nebulosi</name>
    <dbReference type="NCBI Taxonomy" id="879209"/>
    <lineage>
        <taxon>Eukaryota</taxon>
        <taxon>Metazoa</taxon>
        <taxon>Spiralia</taxon>
        <taxon>Lophotrochozoa</taxon>
        <taxon>Platyhelminthes</taxon>
        <taxon>Monogenea</taxon>
        <taxon>Monopisthocotylea</taxon>
        <taxon>Dactylogyridea</taxon>
        <taxon>Ancyrocephalidae</taxon>
        <taxon>Tetrancistrum</taxon>
    </lineage>
</organism>
<dbReference type="GO" id="GO:0042773">
    <property type="term" value="P:ATP synthesis coupled electron transport"/>
    <property type="evidence" value="ECO:0007669"/>
    <property type="project" value="InterPro"/>
</dbReference>
<dbReference type="GO" id="GO:0003954">
    <property type="term" value="F:NADH dehydrogenase activity"/>
    <property type="evidence" value="ECO:0007669"/>
    <property type="project" value="TreeGrafter"/>
</dbReference>
<dbReference type="EC" id="7.1.1.2" evidence="3 16"/>
<dbReference type="Pfam" id="PF00361">
    <property type="entry name" value="Proton_antipo_M"/>
    <property type="match status" value="1"/>
</dbReference>
<dbReference type="GO" id="GO:0015990">
    <property type="term" value="P:electron transport coupled proton transport"/>
    <property type="evidence" value="ECO:0007669"/>
    <property type="project" value="TreeGrafter"/>
</dbReference>
<dbReference type="EMBL" id="HQ009761">
    <property type="protein sequence ID" value="ADN44063.1"/>
    <property type="molecule type" value="Genomic_DNA"/>
</dbReference>
<evidence type="ECO:0000256" key="9">
    <source>
        <dbReference type="ARBA" id="ARBA00022982"/>
    </source>
</evidence>
<dbReference type="PRINTS" id="PR01437">
    <property type="entry name" value="NUOXDRDTASE4"/>
</dbReference>
<evidence type="ECO:0000256" key="6">
    <source>
        <dbReference type="ARBA" id="ARBA00022660"/>
    </source>
</evidence>
<keyword evidence="17" id="KW-0732">Signal</keyword>
<feature type="transmembrane region" description="Helical" evidence="16">
    <location>
        <begin position="33"/>
        <end position="56"/>
    </location>
</feature>
<feature type="chain" id="PRO_5003678235" description="NADH-ubiquinone oxidoreductase chain 4" evidence="17">
    <location>
        <begin position="18"/>
        <end position="405"/>
    </location>
</feature>
<keyword evidence="12 16" id="KW-0830">Ubiquinone</keyword>
<feature type="signal peptide" evidence="17">
    <location>
        <begin position="1"/>
        <end position="17"/>
    </location>
</feature>
<comment type="similarity">
    <text evidence="2 16">Belongs to the complex I subunit 4 family.</text>
</comment>
<dbReference type="PANTHER" id="PTHR43507:SF20">
    <property type="entry name" value="NADH-UBIQUINONE OXIDOREDUCTASE CHAIN 4"/>
    <property type="match status" value="1"/>
</dbReference>
<dbReference type="InterPro" id="IPR001750">
    <property type="entry name" value="ND/Mrp_TM"/>
</dbReference>
<evidence type="ECO:0000256" key="7">
    <source>
        <dbReference type="ARBA" id="ARBA00022692"/>
    </source>
</evidence>
<evidence type="ECO:0000313" key="19">
    <source>
        <dbReference type="EMBL" id="ADN44063.1"/>
    </source>
</evidence>
<dbReference type="GO" id="GO:0031966">
    <property type="term" value="C:mitochondrial membrane"/>
    <property type="evidence" value="ECO:0007669"/>
    <property type="project" value="UniProtKB-SubCell"/>
</dbReference>
<feature type="transmembrane region" description="Helical" evidence="16">
    <location>
        <begin position="87"/>
        <end position="106"/>
    </location>
</feature>
<keyword evidence="10 16" id="KW-1133">Transmembrane helix</keyword>
<proteinExistence type="inferred from homology"/>
<feature type="transmembrane region" description="Helical" evidence="16">
    <location>
        <begin position="211"/>
        <end position="231"/>
    </location>
</feature>
<keyword evidence="6 16" id="KW-0679">Respiratory chain</keyword>
<evidence type="ECO:0000256" key="3">
    <source>
        <dbReference type="ARBA" id="ARBA00012944"/>
    </source>
</evidence>
<dbReference type="GO" id="GO:0048039">
    <property type="term" value="F:ubiquinone binding"/>
    <property type="evidence" value="ECO:0007669"/>
    <property type="project" value="TreeGrafter"/>
</dbReference>
<feature type="transmembrane region" description="Helical" evidence="16">
    <location>
        <begin position="63"/>
        <end position="81"/>
    </location>
</feature>
<geneLocation type="mitochondrion" evidence="19"/>
<dbReference type="InterPro" id="IPR003918">
    <property type="entry name" value="NADH_UbQ_OxRdtase"/>
</dbReference>
<dbReference type="PANTHER" id="PTHR43507">
    <property type="entry name" value="NADH-UBIQUINONE OXIDOREDUCTASE CHAIN 4"/>
    <property type="match status" value="1"/>
</dbReference>
<feature type="domain" description="NADH:quinone oxidoreductase/Mrp antiporter transmembrane" evidence="18">
    <location>
        <begin position="83"/>
        <end position="344"/>
    </location>
</feature>
<evidence type="ECO:0000256" key="14">
    <source>
        <dbReference type="ARBA" id="ARBA00023136"/>
    </source>
</evidence>
<keyword evidence="5 16" id="KW-0813">Transport</keyword>
<keyword evidence="14 16" id="KW-0472">Membrane</keyword>
<accession>I3NLS0</accession>
<evidence type="ECO:0000256" key="1">
    <source>
        <dbReference type="ARBA" id="ARBA00004225"/>
    </source>
</evidence>
<feature type="transmembrane region" description="Helical" evidence="16">
    <location>
        <begin position="384"/>
        <end position="404"/>
    </location>
</feature>
<name>I3NLS0_9PLAT</name>
<comment type="catalytic activity">
    <reaction evidence="15 16">
        <text>a ubiquinone + NADH + 5 H(+)(in) = a ubiquinol + NAD(+) + 4 H(+)(out)</text>
        <dbReference type="Rhea" id="RHEA:29091"/>
        <dbReference type="Rhea" id="RHEA-COMP:9565"/>
        <dbReference type="Rhea" id="RHEA-COMP:9566"/>
        <dbReference type="ChEBI" id="CHEBI:15378"/>
        <dbReference type="ChEBI" id="CHEBI:16389"/>
        <dbReference type="ChEBI" id="CHEBI:17976"/>
        <dbReference type="ChEBI" id="CHEBI:57540"/>
        <dbReference type="ChEBI" id="CHEBI:57945"/>
        <dbReference type="EC" id="7.1.1.2"/>
    </reaction>
</comment>